<dbReference type="Pfam" id="PF04231">
    <property type="entry name" value="Endonuclease_1"/>
    <property type="match status" value="1"/>
</dbReference>
<keyword evidence="2" id="KW-0378">Hydrolase</keyword>
<dbReference type="SUPFAM" id="SSF54060">
    <property type="entry name" value="His-Me finger endonucleases"/>
    <property type="match status" value="1"/>
</dbReference>
<dbReference type="Proteomes" id="UP001327314">
    <property type="component" value="Chromosome"/>
</dbReference>
<dbReference type="RefSeq" id="WP_322936026.1">
    <property type="nucleotide sequence ID" value="NZ_CP140753.1"/>
</dbReference>
<accession>A0ABD8AIY3</accession>
<organism evidence="3 4">
    <name type="scientific">Mycoplasmopsis cynos</name>
    <dbReference type="NCBI Taxonomy" id="171284"/>
    <lineage>
        <taxon>Bacteria</taxon>
        <taxon>Bacillati</taxon>
        <taxon>Mycoplasmatota</taxon>
        <taxon>Mycoplasmoidales</taxon>
        <taxon>Metamycoplasmataceae</taxon>
        <taxon>Mycoplasmopsis</taxon>
    </lineage>
</organism>
<dbReference type="AlphaFoldDB" id="A0ABD8AIY3"/>
<protein>
    <submittedName>
        <fullName evidence="3">Endonuclease</fullName>
    </submittedName>
</protein>
<evidence type="ECO:0000313" key="4">
    <source>
        <dbReference type="Proteomes" id="UP001327314"/>
    </source>
</evidence>
<reference evidence="3 4" key="1">
    <citation type="submission" date="2023-12" db="EMBL/GenBank/DDBJ databases">
        <title>Hybrid Genome Assemblies of Mycoplasma cynos and Mycoplasma felis isolated from Dogs and Cats with Infectious Respiratory Disease.</title>
        <authorList>
            <person name="Framst I."/>
            <person name="Cai H."/>
            <person name="Ramesh P."/>
            <person name="Maboni G."/>
        </authorList>
    </citation>
    <scope>NUCLEOTIDE SEQUENCE [LARGE SCALE GENOMIC DNA]</scope>
    <source>
        <strain evidence="3 4">30510</strain>
    </source>
</reference>
<name>A0ABD8AIY3_9BACT</name>
<evidence type="ECO:0000313" key="3">
    <source>
        <dbReference type="EMBL" id="WQQ19664.1"/>
    </source>
</evidence>
<keyword evidence="3" id="KW-0255">Endonuclease</keyword>
<dbReference type="PANTHER" id="PTHR33607:SF2">
    <property type="entry name" value="ENDONUCLEASE-1"/>
    <property type="match status" value="1"/>
</dbReference>
<dbReference type="GO" id="GO:0004519">
    <property type="term" value="F:endonuclease activity"/>
    <property type="evidence" value="ECO:0007669"/>
    <property type="project" value="UniProtKB-KW"/>
</dbReference>
<evidence type="ECO:0000256" key="1">
    <source>
        <dbReference type="ARBA" id="ARBA00022722"/>
    </source>
</evidence>
<dbReference type="InterPro" id="IPR007346">
    <property type="entry name" value="Endonuclease-I"/>
</dbReference>
<proteinExistence type="predicted"/>
<evidence type="ECO:0000256" key="2">
    <source>
        <dbReference type="ARBA" id="ARBA00022801"/>
    </source>
</evidence>
<sequence>MIALLDLQKQKTKLIHNAYSRLSDFYNKSKAFKDFYYEKNGYILDVYSENPDGKDPYNYEVFKGNFAKKEGEGLNKEHIIPQNWFHGKMPVFKDANIVWPVDIKVNDIRSNYPHGKVKTVLKTTLNHSKLGYDKFNNIVFEPVDDFKGDIARVYFYYVISYLDLTDFKIGVFQKDFPYLKKEFLDTYLTWNINDPVSSFDITRNNEVYKYQCVRNPFIDYPDLIYKILEIDNTPFENKGTLIKKE</sequence>
<gene>
    <name evidence="3" type="ORF">RRG46_02330</name>
</gene>
<dbReference type="GO" id="GO:0016787">
    <property type="term" value="F:hydrolase activity"/>
    <property type="evidence" value="ECO:0007669"/>
    <property type="project" value="UniProtKB-KW"/>
</dbReference>
<dbReference type="PANTHER" id="PTHR33607">
    <property type="entry name" value="ENDONUCLEASE-1"/>
    <property type="match status" value="1"/>
</dbReference>
<dbReference type="EMBL" id="CP141046">
    <property type="protein sequence ID" value="WQQ19664.1"/>
    <property type="molecule type" value="Genomic_DNA"/>
</dbReference>
<keyword evidence="1" id="KW-0540">Nuclease</keyword>
<dbReference type="InterPro" id="IPR044925">
    <property type="entry name" value="His-Me_finger_sf"/>
</dbReference>